<sequence length="254" mass="27597">MTGFRPDHAGADVRTSPNFGPRRDNKAPTILLLHYTGMETGEAAESWLCDPASNVSCHYIVHEDGRIVQMVREADRAWHAGAAYWAGETDINSASIGIEIVNPGHAGELPEFPQAQIDAVIDLSRGIVQRHGIHPENVLAHSDVAPGRKCDPGEKFPWSRLADAGLCIYVEPAAIDKGDLLQAGAKGEAVEKLQSMLALVGYGVDISGNFDERTRDCVTAFQRRYRARKVDGIADPSTVKTLEALLDRLPDAFS</sequence>
<dbReference type="PANTHER" id="PTHR30417:SF1">
    <property type="entry name" value="N-ACETYLMURAMOYL-L-ALANINE AMIDASE AMID"/>
    <property type="match status" value="1"/>
</dbReference>
<dbReference type="GO" id="GO:0008745">
    <property type="term" value="F:N-acetylmuramoyl-L-alanine amidase activity"/>
    <property type="evidence" value="ECO:0007669"/>
    <property type="project" value="UniProtKB-EC"/>
</dbReference>
<keyword evidence="9" id="KW-1185">Reference proteome</keyword>
<organism evidence="8 9">
    <name type="scientific">Zhengella mangrovi</name>
    <dbReference type="NCBI Taxonomy" id="1982044"/>
    <lineage>
        <taxon>Bacteria</taxon>
        <taxon>Pseudomonadati</taxon>
        <taxon>Pseudomonadota</taxon>
        <taxon>Alphaproteobacteria</taxon>
        <taxon>Hyphomicrobiales</taxon>
        <taxon>Notoacmeibacteraceae</taxon>
        <taxon>Zhengella</taxon>
    </lineage>
</organism>
<protein>
    <recommendedName>
        <fullName evidence="3">N-acetylmuramoyl-L-alanine amidase</fullName>
        <ecNumber evidence="3">3.5.1.28</ecNumber>
    </recommendedName>
</protein>
<proteinExistence type="inferred from homology"/>
<keyword evidence="4" id="KW-0378">Hydrolase</keyword>
<feature type="domain" description="N-acetylmuramoyl-L-alanine amidase" evidence="7">
    <location>
        <begin position="16"/>
        <end position="153"/>
    </location>
</feature>
<dbReference type="Pfam" id="PF01510">
    <property type="entry name" value="Amidase_2"/>
    <property type="match status" value="1"/>
</dbReference>
<dbReference type="SUPFAM" id="SSF55846">
    <property type="entry name" value="N-acetylmuramoyl-L-alanine amidase-like"/>
    <property type="match status" value="1"/>
</dbReference>
<evidence type="ECO:0000259" key="7">
    <source>
        <dbReference type="SMART" id="SM00644"/>
    </source>
</evidence>
<dbReference type="GO" id="GO:0071555">
    <property type="term" value="P:cell wall organization"/>
    <property type="evidence" value="ECO:0007669"/>
    <property type="project" value="UniProtKB-KW"/>
</dbReference>
<dbReference type="EC" id="3.5.1.28" evidence="3"/>
<evidence type="ECO:0000313" key="9">
    <source>
        <dbReference type="Proteomes" id="UP000221168"/>
    </source>
</evidence>
<dbReference type="SMART" id="SM00644">
    <property type="entry name" value="Ami_2"/>
    <property type="match status" value="1"/>
</dbReference>
<evidence type="ECO:0000256" key="3">
    <source>
        <dbReference type="ARBA" id="ARBA00011901"/>
    </source>
</evidence>
<accession>A0A2G1QQ28</accession>
<feature type="region of interest" description="Disordered" evidence="6">
    <location>
        <begin position="1"/>
        <end position="25"/>
    </location>
</feature>
<comment type="caution">
    <text evidence="8">The sequence shown here is derived from an EMBL/GenBank/DDBJ whole genome shotgun (WGS) entry which is preliminary data.</text>
</comment>
<evidence type="ECO:0000256" key="1">
    <source>
        <dbReference type="ARBA" id="ARBA00001561"/>
    </source>
</evidence>
<dbReference type="SUPFAM" id="SSF47090">
    <property type="entry name" value="PGBD-like"/>
    <property type="match status" value="1"/>
</dbReference>
<evidence type="ECO:0000256" key="2">
    <source>
        <dbReference type="ARBA" id="ARBA00007553"/>
    </source>
</evidence>
<dbReference type="InterPro" id="IPR036505">
    <property type="entry name" value="Amidase/PGRP_sf"/>
</dbReference>
<dbReference type="InterPro" id="IPR002477">
    <property type="entry name" value="Peptidoglycan-bd-like"/>
</dbReference>
<dbReference type="Pfam" id="PF01471">
    <property type="entry name" value="PG_binding_1"/>
    <property type="match status" value="1"/>
</dbReference>
<dbReference type="InterPro" id="IPR036365">
    <property type="entry name" value="PGBD-like_sf"/>
</dbReference>
<evidence type="ECO:0000256" key="5">
    <source>
        <dbReference type="ARBA" id="ARBA00023316"/>
    </source>
</evidence>
<dbReference type="PANTHER" id="PTHR30417">
    <property type="entry name" value="N-ACETYLMURAMOYL-L-ALANINE AMIDASE AMID"/>
    <property type="match status" value="1"/>
</dbReference>
<dbReference type="GO" id="GO:0009254">
    <property type="term" value="P:peptidoglycan turnover"/>
    <property type="evidence" value="ECO:0007669"/>
    <property type="project" value="TreeGrafter"/>
</dbReference>
<evidence type="ECO:0000256" key="6">
    <source>
        <dbReference type="SAM" id="MobiDB-lite"/>
    </source>
</evidence>
<dbReference type="OrthoDB" id="9794842at2"/>
<dbReference type="GO" id="GO:0019867">
    <property type="term" value="C:outer membrane"/>
    <property type="evidence" value="ECO:0007669"/>
    <property type="project" value="TreeGrafter"/>
</dbReference>
<dbReference type="EMBL" id="PDVP01000003">
    <property type="protein sequence ID" value="PHP67602.1"/>
    <property type="molecule type" value="Genomic_DNA"/>
</dbReference>
<keyword evidence="5" id="KW-0961">Cell wall biogenesis/degradation</keyword>
<dbReference type="AlphaFoldDB" id="A0A2G1QQ28"/>
<dbReference type="RefSeq" id="WP_099305639.1">
    <property type="nucleotide sequence ID" value="NZ_PDVP01000003.1"/>
</dbReference>
<evidence type="ECO:0000256" key="4">
    <source>
        <dbReference type="ARBA" id="ARBA00022801"/>
    </source>
</evidence>
<dbReference type="Proteomes" id="UP000221168">
    <property type="component" value="Unassembled WGS sequence"/>
</dbReference>
<dbReference type="InterPro" id="IPR036366">
    <property type="entry name" value="PGBDSf"/>
</dbReference>
<dbReference type="InterPro" id="IPR051206">
    <property type="entry name" value="NAMLAA_amidase_2"/>
</dbReference>
<dbReference type="GO" id="GO:0009253">
    <property type="term" value="P:peptidoglycan catabolic process"/>
    <property type="evidence" value="ECO:0007669"/>
    <property type="project" value="InterPro"/>
</dbReference>
<evidence type="ECO:0000313" key="8">
    <source>
        <dbReference type="EMBL" id="PHP67602.1"/>
    </source>
</evidence>
<comment type="similarity">
    <text evidence="2">Belongs to the N-acetylmuramoyl-L-alanine amidase 2 family.</text>
</comment>
<dbReference type="InterPro" id="IPR002502">
    <property type="entry name" value="Amidase_domain"/>
</dbReference>
<gene>
    <name evidence="8" type="ORF">CSC94_07840</name>
</gene>
<feature type="compositionally biased region" description="Basic and acidic residues" evidence="6">
    <location>
        <begin position="1"/>
        <end position="11"/>
    </location>
</feature>
<name>A0A2G1QQ28_9HYPH</name>
<dbReference type="Gene3D" id="1.10.101.10">
    <property type="entry name" value="PGBD-like superfamily/PGBD"/>
    <property type="match status" value="1"/>
</dbReference>
<dbReference type="CDD" id="cd06583">
    <property type="entry name" value="PGRP"/>
    <property type="match status" value="1"/>
</dbReference>
<dbReference type="Gene3D" id="3.40.80.10">
    <property type="entry name" value="Peptidoglycan recognition protein-like"/>
    <property type="match status" value="1"/>
</dbReference>
<reference evidence="8 9" key="1">
    <citation type="submission" date="2017-10" db="EMBL/GenBank/DDBJ databases">
        <title>Sedimentibacterium mangrovi gen. nov., sp. nov., a novel member of family Phyllobacteriacea isolated from mangrove sediment.</title>
        <authorList>
            <person name="Liao H."/>
            <person name="Tian Y."/>
        </authorList>
    </citation>
    <scope>NUCLEOTIDE SEQUENCE [LARGE SCALE GENOMIC DNA]</scope>
    <source>
        <strain evidence="8 9">X9-2-2</strain>
    </source>
</reference>
<comment type="catalytic activity">
    <reaction evidence="1">
        <text>Hydrolyzes the link between N-acetylmuramoyl residues and L-amino acid residues in certain cell-wall glycopeptides.</text>
        <dbReference type="EC" id="3.5.1.28"/>
    </reaction>
</comment>